<evidence type="ECO:0000313" key="2">
    <source>
        <dbReference type="EMBL" id="MBA4660487.1"/>
    </source>
</evidence>
<name>A0A7C9E834_OPUST</name>
<keyword evidence="1" id="KW-0472">Membrane</keyword>
<organism evidence="2">
    <name type="scientific">Opuntia streptacantha</name>
    <name type="common">Prickly pear cactus</name>
    <name type="synonym">Opuntia cardona</name>
    <dbReference type="NCBI Taxonomy" id="393608"/>
    <lineage>
        <taxon>Eukaryota</taxon>
        <taxon>Viridiplantae</taxon>
        <taxon>Streptophyta</taxon>
        <taxon>Embryophyta</taxon>
        <taxon>Tracheophyta</taxon>
        <taxon>Spermatophyta</taxon>
        <taxon>Magnoliopsida</taxon>
        <taxon>eudicotyledons</taxon>
        <taxon>Gunneridae</taxon>
        <taxon>Pentapetalae</taxon>
        <taxon>Caryophyllales</taxon>
        <taxon>Cactineae</taxon>
        <taxon>Cactaceae</taxon>
        <taxon>Opuntioideae</taxon>
        <taxon>Opuntia</taxon>
    </lineage>
</organism>
<proteinExistence type="predicted"/>
<feature type="transmembrane region" description="Helical" evidence="1">
    <location>
        <begin position="178"/>
        <end position="200"/>
    </location>
</feature>
<protein>
    <submittedName>
        <fullName evidence="2">Uncharacterized protein</fullName>
    </submittedName>
</protein>
<evidence type="ECO:0000256" key="1">
    <source>
        <dbReference type="SAM" id="Phobius"/>
    </source>
</evidence>
<feature type="transmembrane region" description="Helical" evidence="1">
    <location>
        <begin position="146"/>
        <end position="166"/>
    </location>
</feature>
<dbReference type="AlphaFoldDB" id="A0A7C9E834"/>
<reference evidence="2" key="1">
    <citation type="journal article" date="2013" name="J. Plant Res.">
        <title>Effect of fungi and light on seed germination of three Opuntia species from semiarid lands of central Mexico.</title>
        <authorList>
            <person name="Delgado-Sanchez P."/>
            <person name="Jimenez-Bremont J.F."/>
            <person name="Guerrero-Gonzalez Mde L."/>
            <person name="Flores J."/>
        </authorList>
    </citation>
    <scope>NUCLEOTIDE SEQUENCE</scope>
    <source>
        <tissue evidence="2">Cladode</tissue>
    </source>
</reference>
<accession>A0A7C9E834</accession>
<keyword evidence="1" id="KW-0812">Transmembrane</keyword>
<dbReference type="EMBL" id="GISG01208010">
    <property type="protein sequence ID" value="MBA4660487.1"/>
    <property type="molecule type" value="Transcribed_RNA"/>
</dbReference>
<keyword evidence="1" id="KW-1133">Transmembrane helix</keyword>
<reference evidence="2" key="2">
    <citation type="submission" date="2020-07" db="EMBL/GenBank/DDBJ databases">
        <authorList>
            <person name="Vera ALvarez R."/>
            <person name="Arias-Moreno D.M."/>
            <person name="Jimenez-Jacinto V."/>
            <person name="Jimenez-Bremont J.F."/>
            <person name="Swaminathan K."/>
            <person name="Moose S.P."/>
            <person name="Guerrero-Gonzalez M.L."/>
            <person name="Marino-Ramirez L."/>
            <person name="Landsman D."/>
            <person name="Rodriguez-Kessler M."/>
            <person name="Delgado-Sanchez P."/>
        </authorList>
    </citation>
    <scope>NUCLEOTIDE SEQUENCE</scope>
    <source>
        <tissue evidence="2">Cladode</tissue>
    </source>
</reference>
<sequence>MTGRKKKKEPPDPSRLVLLLQSVNFIRLIASGLDRSGVLSPDFVLDCYSLRSYSICAKIQWLFRSSRVLLLTPSFTFVNGSIVHFGSGGVTLGSLSGAVRVAAAANFQSPPVTAHLHVSEQPRGAAFGSHLDWSCKTPRVRSLVDLVALLCVAIPLRCMQEVIYLIDDGQLVLNGIQISLMAIPGVFVPLYLSVLVEVVMGGSLDCLRFLMWHLYVEDVACPVKELLSSDTHQQNPLKLP</sequence>